<dbReference type="Gene3D" id="1.20.1050.20">
    <property type="entry name" value="STAT transcription factor, all-alpha domain"/>
    <property type="match status" value="1"/>
</dbReference>
<dbReference type="Pfam" id="PF21354">
    <property type="entry name" value="STAT_linker"/>
    <property type="match status" value="1"/>
</dbReference>
<evidence type="ECO:0000259" key="13">
    <source>
        <dbReference type="PROSITE" id="PS50001"/>
    </source>
</evidence>
<evidence type="ECO:0000256" key="12">
    <source>
        <dbReference type="PROSITE-ProRule" id="PRU00191"/>
    </source>
</evidence>
<dbReference type="InterPro" id="IPR013801">
    <property type="entry name" value="STAT_TF_DNA-bd"/>
</dbReference>
<evidence type="ECO:0000256" key="4">
    <source>
        <dbReference type="ARBA" id="ARBA00022490"/>
    </source>
</evidence>
<evidence type="ECO:0000256" key="3">
    <source>
        <dbReference type="ARBA" id="ARBA00005586"/>
    </source>
</evidence>
<evidence type="ECO:0000256" key="9">
    <source>
        <dbReference type="ARBA" id="ARBA00023159"/>
    </source>
</evidence>
<dbReference type="CDD" id="cd14801">
    <property type="entry name" value="STAT_DBD"/>
    <property type="match status" value="1"/>
</dbReference>
<dbReference type="Gene3D" id="3.30.505.10">
    <property type="entry name" value="SH2 domain"/>
    <property type="match status" value="1"/>
</dbReference>
<keyword evidence="10" id="KW-0804">Transcription</keyword>
<comment type="caution">
    <text evidence="14">The sequence shown here is derived from an EMBL/GenBank/DDBJ whole genome shotgun (WGS) entry which is preliminary data.</text>
</comment>
<dbReference type="GO" id="GO:0003677">
    <property type="term" value="F:DNA binding"/>
    <property type="evidence" value="ECO:0007669"/>
    <property type="project" value="UniProtKB-KW"/>
</dbReference>
<evidence type="ECO:0000256" key="5">
    <source>
        <dbReference type="ARBA" id="ARBA00022553"/>
    </source>
</evidence>
<dbReference type="Proteomes" id="UP000606786">
    <property type="component" value="Unassembled WGS sequence"/>
</dbReference>
<dbReference type="Pfam" id="PF00017">
    <property type="entry name" value="SH2"/>
    <property type="match status" value="1"/>
</dbReference>
<dbReference type="PANTHER" id="PTHR11801">
    <property type="entry name" value="SIGNAL TRANSDUCER AND ACTIVATOR OF TRANSCRIPTION"/>
    <property type="match status" value="1"/>
</dbReference>
<accession>A0A811U7C7</accession>
<keyword evidence="5" id="KW-0597">Phosphoprotein</keyword>
<organism evidence="14 15">
    <name type="scientific">Ceratitis capitata</name>
    <name type="common">Mediterranean fruit fly</name>
    <name type="synonym">Tephritis capitata</name>
    <dbReference type="NCBI Taxonomy" id="7213"/>
    <lineage>
        <taxon>Eukaryota</taxon>
        <taxon>Metazoa</taxon>
        <taxon>Ecdysozoa</taxon>
        <taxon>Arthropoda</taxon>
        <taxon>Hexapoda</taxon>
        <taxon>Insecta</taxon>
        <taxon>Pterygota</taxon>
        <taxon>Neoptera</taxon>
        <taxon>Endopterygota</taxon>
        <taxon>Diptera</taxon>
        <taxon>Brachycera</taxon>
        <taxon>Muscomorpha</taxon>
        <taxon>Tephritoidea</taxon>
        <taxon>Tephritidae</taxon>
        <taxon>Ceratitis</taxon>
        <taxon>Ceratitis</taxon>
    </lineage>
</organism>
<dbReference type="GO" id="GO:0006357">
    <property type="term" value="P:regulation of transcription by RNA polymerase II"/>
    <property type="evidence" value="ECO:0007669"/>
    <property type="project" value="UniProtKB-ARBA"/>
</dbReference>
<dbReference type="PROSITE" id="PS50001">
    <property type="entry name" value="SH2"/>
    <property type="match status" value="1"/>
</dbReference>
<comment type="similarity">
    <text evidence="3">Belongs to the transcription factor STAT family.</text>
</comment>
<dbReference type="InterPro" id="IPR015988">
    <property type="entry name" value="STAT_TF_CC"/>
</dbReference>
<dbReference type="SUPFAM" id="SSF55550">
    <property type="entry name" value="SH2 domain"/>
    <property type="match status" value="1"/>
</dbReference>
<dbReference type="InterPro" id="IPR036860">
    <property type="entry name" value="SH2_dom_sf"/>
</dbReference>
<dbReference type="GO" id="GO:0005634">
    <property type="term" value="C:nucleus"/>
    <property type="evidence" value="ECO:0007669"/>
    <property type="project" value="UniProtKB-SubCell"/>
</dbReference>
<dbReference type="InterPro" id="IPR008967">
    <property type="entry name" value="p53-like_TF_DNA-bd_sf"/>
</dbReference>
<dbReference type="InterPro" id="IPR012345">
    <property type="entry name" value="STAT_TF_DNA-bd_N"/>
</dbReference>
<protein>
    <submittedName>
        <fullName evidence="14">(Mediterranean fruit fly) hypothetical protein</fullName>
    </submittedName>
</protein>
<evidence type="ECO:0000256" key="1">
    <source>
        <dbReference type="ARBA" id="ARBA00004123"/>
    </source>
</evidence>
<keyword evidence="15" id="KW-1185">Reference proteome</keyword>
<dbReference type="OrthoDB" id="19300at2759"/>
<keyword evidence="4" id="KW-0963">Cytoplasm</keyword>
<dbReference type="SUPFAM" id="SSF49417">
    <property type="entry name" value="p53-like transcription factors"/>
    <property type="match status" value="1"/>
</dbReference>
<dbReference type="SUPFAM" id="SSF47655">
    <property type="entry name" value="STAT"/>
    <property type="match status" value="1"/>
</dbReference>
<dbReference type="GO" id="GO:0003700">
    <property type="term" value="F:DNA-binding transcription factor activity"/>
    <property type="evidence" value="ECO:0007669"/>
    <property type="project" value="InterPro"/>
</dbReference>
<keyword evidence="7" id="KW-0805">Transcription regulation</keyword>
<sequence length="581" mass="66980">MDMNFMNEATEYLPATIPDVKHFELKVLEEKLEKLYVGLDTMKAHLFTYQNVRQCSIEETRNILNPDLANLIDEYESIQYKLLDILKLWQRKQALAILSEPLPCHLDEIQYIVEILMDRIEDIKLFIATLLSFEYEPKLENHSQRVQRLQHVLIVSSFIVEEQPPQVKKKLTKFSAKIRWLIANKLNIYSSKPKVVCAVLSEAQVKEIDLENLQIPAIHQGSMSGNECEMNYDNDSRRFSAEFANLTITNIDRSERRGSESVKDEKCALLFYTTVNVGYPVKCGALTLPMVVTVHDMQAPQAWATITWDNAFSSIKRVPFKVPDRVHISGILEMLSMNFAHTTGRPLSYENMEFLRKKLLGTDNGLVDEYVSYAQIARDKIPPEQKFTFWEWFYGVKKLTKEYFKETWMSGHVVGFISKNEAKRILSLEENGTFLIRFSDSVIGGTTVAYRDFYGQLKIISPWKWQDLQTRSLSDRIRDVDILSVVYPTRTPSLLAFCRSTHANRVTTRDGYDGTMELRVQITSQPANNFGQQIQQQISQTANSEHSLSSPNNNDFEILKEIMNEFLSSSSSEGYQSDPFL</sequence>
<dbReference type="Gene3D" id="1.10.238.10">
    <property type="entry name" value="EF-hand"/>
    <property type="match status" value="1"/>
</dbReference>
<dbReference type="Pfam" id="PF02864">
    <property type="entry name" value="STAT_bind"/>
    <property type="match status" value="1"/>
</dbReference>
<dbReference type="GO" id="GO:0007165">
    <property type="term" value="P:signal transduction"/>
    <property type="evidence" value="ECO:0007669"/>
    <property type="project" value="InterPro"/>
</dbReference>
<dbReference type="Gene3D" id="2.60.40.630">
    <property type="entry name" value="STAT transcription factor, DNA-binding domain"/>
    <property type="match status" value="1"/>
</dbReference>
<dbReference type="GO" id="GO:0005737">
    <property type="term" value="C:cytoplasm"/>
    <property type="evidence" value="ECO:0007669"/>
    <property type="project" value="UniProtKB-SubCell"/>
</dbReference>
<keyword evidence="9" id="KW-0010">Activator</keyword>
<evidence type="ECO:0000256" key="6">
    <source>
        <dbReference type="ARBA" id="ARBA00022999"/>
    </source>
</evidence>
<comment type="subcellular location">
    <subcellularLocation>
        <location evidence="2">Cytoplasm</location>
    </subcellularLocation>
    <subcellularLocation>
        <location evidence="1">Nucleus</location>
    </subcellularLocation>
</comment>
<evidence type="ECO:0000256" key="10">
    <source>
        <dbReference type="ARBA" id="ARBA00023163"/>
    </source>
</evidence>
<evidence type="ECO:0000256" key="8">
    <source>
        <dbReference type="ARBA" id="ARBA00023125"/>
    </source>
</evidence>
<dbReference type="InterPro" id="IPR001217">
    <property type="entry name" value="STAT"/>
</dbReference>
<feature type="domain" description="SH2" evidence="13">
    <location>
        <begin position="408"/>
        <end position="581"/>
    </location>
</feature>
<name>A0A811U7C7_CERCA</name>
<evidence type="ECO:0000256" key="2">
    <source>
        <dbReference type="ARBA" id="ARBA00004496"/>
    </source>
</evidence>
<dbReference type="InterPro" id="IPR048988">
    <property type="entry name" value="STAT_linker"/>
</dbReference>
<dbReference type="AlphaFoldDB" id="A0A811U7C7"/>
<proteinExistence type="inferred from homology"/>
<dbReference type="EMBL" id="CAJHJT010000001">
    <property type="protein sequence ID" value="CAD6994360.1"/>
    <property type="molecule type" value="Genomic_DNA"/>
</dbReference>
<gene>
    <name evidence="14" type="ORF">CCAP1982_LOCUS3114</name>
</gene>
<evidence type="ECO:0000256" key="11">
    <source>
        <dbReference type="ARBA" id="ARBA00023242"/>
    </source>
</evidence>
<keyword evidence="6 12" id="KW-0727">SH2 domain</keyword>
<dbReference type="InterPro" id="IPR000980">
    <property type="entry name" value="SH2"/>
</dbReference>
<reference evidence="14" key="1">
    <citation type="submission" date="2020-11" db="EMBL/GenBank/DDBJ databases">
        <authorList>
            <person name="Whitehead M."/>
        </authorList>
    </citation>
    <scope>NUCLEOTIDE SEQUENCE</scope>
    <source>
        <strain evidence="14">EGII</strain>
    </source>
</reference>
<evidence type="ECO:0000313" key="14">
    <source>
        <dbReference type="EMBL" id="CAD6994360.1"/>
    </source>
</evidence>
<keyword evidence="8" id="KW-0238">DNA-binding</keyword>
<evidence type="ECO:0000256" key="7">
    <source>
        <dbReference type="ARBA" id="ARBA00023015"/>
    </source>
</evidence>
<keyword evidence="11" id="KW-0539">Nucleus</keyword>
<evidence type="ECO:0000313" key="15">
    <source>
        <dbReference type="Proteomes" id="UP000606786"/>
    </source>
</evidence>